<reference evidence="2" key="1">
    <citation type="submission" date="2017-01" db="EMBL/GenBank/DDBJ databases">
        <authorList>
            <person name="Varghese N."/>
            <person name="Submissions S."/>
        </authorList>
    </citation>
    <scope>NUCLEOTIDE SEQUENCE [LARGE SCALE GENOMIC DNA]</scope>
    <source>
        <strain evidence="2">CGMCC 1.7737</strain>
    </source>
</reference>
<accession>A0A1N7B9X7</accession>
<dbReference type="OrthoDB" id="270566at2157"/>
<name>A0A1N7B9X7_9EURY</name>
<evidence type="ECO:0008006" key="3">
    <source>
        <dbReference type="Google" id="ProtNLM"/>
    </source>
</evidence>
<dbReference type="AlphaFoldDB" id="A0A1N7B9X7"/>
<organism evidence="1 2">
    <name type="scientific">Haladaptatus litoreus</name>
    <dbReference type="NCBI Taxonomy" id="553468"/>
    <lineage>
        <taxon>Archaea</taxon>
        <taxon>Methanobacteriati</taxon>
        <taxon>Methanobacteriota</taxon>
        <taxon>Stenosarchaea group</taxon>
        <taxon>Halobacteria</taxon>
        <taxon>Halobacteriales</taxon>
        <taxon>Haladaptataceae</taxon>
        <taxon>Haladaptatus</taxon>
    </lineage>
</organism>
<dbReference type="EMBL" id="FTNO01000002">
    <property type="protein sequence ID" value="SIR48084.1"/>
    <property type="molecule type" value="Genomic_DNA"/>
</dbReference>
<proteinExistence type="predicted"/>
<protein>
    <recommendedName>
        <fullName evidence="3">CARDB protein</fullName>
    </recommendedName>
</protein>
<evidence type="ECO:0000313" key="2">
    <source>
        <dbReference type="Proteomes" id="UP000186914"/>
    </source>
</evidence>
<dbReference type="InterPro" id="IPR013783">
    <property type="entry name" value="Ig-like_fold"/>
</dbReference>
<sequence>MTIRWPDGEFVVHDELTKQLARPPTEFSVEFSAPESVTSGDEARMTLTVENTGSVAGTFVGALNRVGPNVAYIPVIGISLDIEAGESETWTHSYTPSPHSSTDDLTATFHLNWRDGRQSKTIDIELL</sequence>
<evidence type="ECO:0000313" key="1">
    <source>
        <dbReference type="EMBL" id="SIR48084.1"/>
    </source>
</evidence>
<dbReference type="RefSeq" id="WP_084186262.1">
    <property type="nucleotide sequence ID" value="NZ_FTNO01000002.1"/>
</dbReference>
<dbReference type="Gene3D" id="2.60.40.10">
    <property type="entry name" value="Immunoglobulins"/>
    <property type="match status" value="1"/>
</dbReference>
<dbReference type="Proteomes" id="UP000186914">
    <property type="component" value="Unassembled WGS sequence"/>
</dbReference>
<gene>
    <name evidence="1" type="ORF">SAMN05421858_2428</name>
</gene>
<keyword evidence="2" id="KW-1185">Reference proteome</keyword>